<reference evidence="13 14" key="1">
    <citation type="journal article" date="2019" name="Nat. Ecol. Evol.">
        <title>Megaphylogeny resolves global patterns of mushroom evolution.</title>
        <authorList>
            <person name="Varga T."/>
            <person name="Krizsan K."/>
            <person name="Foldi C."/>
            <person name="Dima B."/>
            <person name="Sanchez-Garcia M."/>
            <person name="Sanchez-Ramirez S."/>
            <person name="Szollosi G.J."/>
            <person name="Szarkandi J.G."/>
            <person name="Papp V."/>
            <person name="Albert L."/>
            <person name="Andreopoulos W."/>
            <person name="Angelini C."/>
            <person name="Antonin V."/>
            <person name="Barry K.W."/>
            <person name="Bougher N.L."/>
            <person name="Buchanan P."/>
            <person name="Buyck B."/>
            <person name="Bense V."/>
            <person name="Catcheside P."/>
            <person name="Chovatia M."/>
            <person name="Cooper J."/>
            <person name="Damon W."/>
            <person name="Desjardin D."/>
            <person name="Finy P."/>
            <person name="Geml J."/>
            <person name="Haridas S."/>
            <person name="Hughes K."/>
            <person name="Justo A."/>
            <person name="Karasinski D."/>
            <person name="Kautmanova I."/>
            <person name="Kiss B."/>
            <person name="Kocsube S."/>
            <person name="Kotiranta H."/>
            <person name="LaButti K.M."/>
            <person name="Lechner B.E."/>
            <person name="Liimatainen K."/>
            <person name="Lipzen A."/>
            <person name="Lukacs Z."/>
            <person name="Mihaltcheva S."/>
            <person name="Morgado L.N."/>
            <person name="Niskanen T."/>
            <person name="Noordeloos M.E."/>
            <person name="Ohm R.A."/>
            <person name="Ortiz-Santana B."/>
            <person name="Ovrebo C."/>
            <person name="Racz N."/>
            <person name="Riley R."/>
            <person name="Savchenko A."/>
            <person name="Shiryaev A."/>
            <person name="Soop K."/>
            <person name="Spirin V."/>
            <person name="Szebenyi C."/>
            <person name="Tomsovsky M."/>
            <person name="Tulloss R.E."/>
            <person name="Uehling J."/>
            <person name="Grigoriev I.V."/>
            <person name="Vagvolgyi C."/>
            <person name="Papp T."/>
            <person name="Martin F.M."/>
            <person name="Miettinen O."/>
            <person name="Hibbett D.S."/>
            <person name="Nagy L.G."/>
        </authorList>
    </citation>
    <scope>NUCLEOTIDE SEQUENCE [LARGE SCALE GENOMIC DNA]</scope>
    <source>
        <strain evidence="13 14">OMC1185</strain>
    </source>
</reference>
<dbReference type="Proteomes" id="UP000305948">
    <property type="component" value="Unassembled WGS sequence"/>
</dbReference>
<dbReference type="GO" id="GO:0031966">
    <property type="term" value="C:mitochondrial membrane"/>
    <property type="evidence" value="ECO:0007669"/>
    <property type="project" value="UniProtKB-SubCell"/>
</dbReference>
<dbReference type="InterPro" id="IPR030470">
    <property type="entry name" value="UbiA_prenylTrfase_CS"/>
</dbReference>
<dbReference type="Pfam" id="PF01040">
    <property type="entry name" value="UbiA"/>
    <property type="match status" value="1"/>
</dbReference>
<comment type="function">
    <text evidence="11">Converts protoheme IX and farnesyl diphosphate to heme O.</text>
</comment>
<evidence type="ECO:0000256" key="3">
    <source>
        <dbReference type="ARBA" id="ARBA00022679"/>
    </source>
</evidence>
<evidence type="ECO:0000256" key="1">
    <source>
        <dbReference type="ARBA" id="ARBA00004225"/>
    </source>
</evidence>
<sequence length="383" mass="41549">MALHARSVPQRSQSIPATSPLAYAAHTAPLSKYRPTELLSLSKTLKLYSELSKSRLSILVVLTAMSGVAMSPLPATVPVLLSTAMGTALCAAAANTLNQLQEVPFDAQMSRTRNRPLVRRAISPLHASVFAAATGIAGPIILWTMVNPTTAILGAANIFLYAGVYTWMKRRTIVNTWVGSVVGALPPVMGWTACGGQLLPSSEAPMTFFLPSFLSSIDPATLDISLVDNPLSALSLFMLLFCWQFPHFNPLSHLLRDSYAKAGYQMLCVTNPKKNALVALRHAVLLTGVCSVITPLSGLTTWTFALTSLVPNIMGVRVAWRFYQHTNDKEARALWHHCLWYLPAILGLMMVHKQGMNWGELLGLRTGESEADAHVISTAETAQ</sequence>
<dbReference type="PIRSF" id="PIRSF001773">
    <property type="entry name" value="COX10"/>
    <property type="match status" value="1"/>
</dbReference>
<dbReference type="EMBL" id="ML213514">
    <property type="protein sequence ID" value="TFK50074.1"/>
    <property type="molecule type" value="Genomic_DNA"/>
</dbReference>
<dbReference type="FunFam" id="1.10.357.140:FF:000004">
    <property type="entry name" value="Protoheme IX farnesyltransferase, mitochondrial"/>
    <property type="match status" value="1"/>
</dbReference>
<keyword evidence="3 11" id="KW-0808">Transferase</keyword>
<protein>
    <recommendedName>
        <fullName evidence="2 11">Protoheme IX farnesyltransferase, mitochondrial</fullName>
        <ecNumber evidence="11">2.5.1.-</ecNumber>
    </recommendedName>
    <alternativeName>
        <fullName evidence="10 11">Heme O synthase</fullName>
    </alternativeName>
</protein>
<gene>
    <name evidence="13" type="ORF">OE88DRAFT_1661612</name>
</gene>
<dbReference type="AlphaFoldDB" id="A0A5C3MXP7"/>
<dbReference type="PROSITE" id="PS00943">
    <property type="entry name" value="UBIA"/>
    <property type="match status" value="1"/>
</dbReference>
<dbReference type="CDD" id="cd13957">
    <property type="entry name" value="PT_UbiA_Cox10"/>
    <property type="match status" value="1"/>
</dbReference>
<evidence type="ECO:0000256" key="10">
    <source>
        <dbReference type="ARBA" id="ARBA00030253"/>
    </source>
</evidence>
<dbReference type="InterPro" id="IPR044878">
    <property type="entry name" value="UbiA_sf"/>
</dbReference>
<keyword evidence="4 12" id="KW-0812">Transmembrane</keyword>
<keyword evidence="9 11" id="KW-0472">Membrane</keyword>
<dbReference type="GO" id="GO:0008495">
    <property type="term" value="F:protoheme IX farnesyltransferase activity"/>
    <property type="evidence" value="ECO:0007669"/>
    <property type="project" value="InterPro"/>
</dbReference>
<evidence type="ECO:0000313" key="14">
    <source>
        <dbReference type="Proteomes" id="UP000305948"/>
    </source>
</evidence>
<keyword evidence="8 11" id="KW-0350">Heme biosynthesis</keyword>
<dbReference type="OrthoDB" id="5211at2759"/>
<evidence type="ECO:0000256" key="5">
    <source>
        <dbReference type="ARBA" id="ARBA00022946"/>
    </source>
</evidence>
<dbReference type="GO" id="GO:0006784">
    <property type="term" value="P:heme A biosynthetic process"/>
    <property type="evidence" value="ECO:0007669"/>
    <property type="project" value="TreeGrafter"/>
</dbReference>
<evidence type="ECO:0000256" key="12">
    <source>
        <dbReference type="SAM" id="Phobius"/>
    </source>
</evidence>
<dbReference type="InterPro" id="IPR006369">
    <property type="entry name" value="Protohaem_IX_farnesylTrfase"/>
</dbReference>
<dbReference type="PANTHER" id="PTHR43448">
    <property type="entry name" value="PROTOHEME IX FARNESYLTRANSFERASE, MITOCHONDRIAL"/>
    <property type="match status" value="1"/>
</dbReference>
<proteinExistence type="inferred from homology"/>
<comment type="similarity">
    <text evidence="11">Belongs to the ubiA prenyltransferase family.</text>
</comment>
<dbReference type="STRING" id="5364.A0A5C3MXP7"/>
<evidence type="ECO:0000256" key="11">
    <source>
        <dbReference type="PIRNR" id="PIRNR001773"/>
    </source>
</evidence>
<dbReference type="Gene3D" id="1.10.357.140">
    <property type="entry name" value="UbiA prenyltransferase"/>
    <property type="match status" value="1"/>
</dbReference>
<feature type="transmembrane region" description="Helical" evidence="12">
    <location>
        <begin position="149"/>
        <end position="168"/>
    </location>
</feature>
<accession>A0A5C3MXP7</accession>
<dbReference type="EC" id="2.5.1.-" evidence="11"/>
<organism evidence="13 14">
    <name type="scientific">Heliocybe sulcata</name>
    <dbReference type="NCBI Taxonomy" id="5364"/>
    <lineage>
        <taxon>Eukaryota</taxon>
        <taxon>Fungi</taxon>
        <taxon>Dikarya</taxon>
        <taxon>Basidiomycota</taxon>
        <taxon>Agaricomycotina</taxon>
        <taxon>Agaricomycetes</taxon>
        <taxon>Gloeophyllales</taxon>
        <taxon>Gloeophyllaceae</taxon>
        <taxon>Heliocybe</taxon>
    </lineage>
</organism>
<evidence type="ECO:0000256" key="7">
    <source>
        <dbReference type="ARBA" id="ARBA00023128"/>
    </source>
</evidence>
<keyword evidence="6 12" id="KW-1133">Transmembrane helix</keyword>
<dbReference type="HAMAP" id="MF_00154">
    <property type="entry name" value="CyoE_CtaB"/>
    <property type="match status" value="1"/>
</dbReference>
<dbReference type="PANTHER" id="PTHR43448:SF2">
    <property type="entry name" value="PROTOHEME IX FARNESYLTRANSFERASE, MITOCHONDRIAL"/>
    <property type="match status" value="1"/>
</dbReference>
<evidence type="ECO:0000256" key="8">
    <source>
        <dbReference type="ARBA" id="ARBA00023133"/>
    </source>
</evidence>
<evidence type="ECO:0000256" key="4">
    <source>
        <dbReference type="ARBA" id="ARBA00022692"/>
    </source>
</evidence>
<keyword evidence="5" id="KW-0809">Transit peptide</keyword>
<dbReference type="InterPro" id="IPR000537">
    <property type="entry name" value="UbiA_prenyltransferase"/>
</dbReference>
<name>A0A5C3MXP7_9AGAM</name>
<keyword evidence="7 11" id="KW-0496">Mitochondrion</keyword>
<evidence type="ECO:0000256" key="2">
    <source>
        <dbReference type="ARBA" id="ARBA00016335"/>
    </source>
</evidence>
<evidence type="ECO:0000313" key="13">
    <source>
        <dbReference type="EMBL" id="TFK50074.1"/>
    </source>
</evidence>
<comment type="subcellular location">
    <subcellularLocation>
        <location evidence="1">Mitochondrion membrane</location>
        <topology evidence="1">Multi-pass membrane protein</topology>
    </subcellularLocation>
</comment>
<evidence type="ECO:0000256" key="6">
    <source>
        <dbReference type="ARBA" id="ARBA00022989"/>
    </source>
</evidence>
<dbReference type="InterPro" id="IPR016315">
    <property type="entry name" value="Protohaem_IX_farnesylTrfase_mt"/>
</dbReference>
<feature type="transmembrane region" description="Helical" evidence="12">
    <location>
        <begin position="121"/>
        <end position="143"/>
    </location>
</feature>
<keyword evidence="14" id="KW-1185">Reference proteome</keyword>
<feature type="transmembrane region" description="Helical" evidence="12">
    <location>
        <begin position="333"/>
        <end position="351"/>
    </location>
</feature>
<evidence type="ECO:0000256" key="9">
    <source>
        <dbReference type="ARBA" id="ARBA00023136"/>
    </source>
</evidence>